<protein>
    <submittedName>
        <fullName evidence="1">Uncharacterized protein</fullName>
    </submittedName>
</protein>
<gene>
    <name evidence="1" type="ORF">MRB53_030736</name>
</gene>
<evidence type="ECO:0000313" key="2">
    <source>
        <dbReference type="Proteomes" id="UP001234297"/>
    </source>
</evidence>
<sequence length="323" mass="35457">MHFLISKPLQYLFLSSLIILLHFSTVTAFPLYSSCGVTGNYTNNSTFATNLDLLLSSLASNGATTGFANDTVGKDPDQVYGLVLCRGDVAVEGCRACLRTAVQERSQLCPNKTSASIWYDECRLRYSDQRFFSIVDETLSVNLWSNENISNPDEFNGALESLLKNLTSEAAFNASKRMQGGRILGASCNVRFELYSFFGGAGSPPPPSSTETASNRKRIIILSIVPSVLALMLLSIFVLLLRKRRKDKDKKGKENTTPIDAEETTGVTFSEIEEQESLARSLDPLQFDFGVIRAATNNFSIENKLGEGGFGPVYKVPTIHSND</sequence>
<dbReference type="EMBL" id="CM056818">
    <property type="protein sequence ID" value="KAJ8622207.1"/>
    <property type="molecule type" value="Genomic_DNA"/>
</dbReference>
<evidence type="ECO:0000313" key="1">
    <source>
        <dbReference type="EMBL" id="KAJ8622207.1"/>
    </source>
</evidence>
<name>A0ACC2KME6_PERAE</name>
<dbReference type="Proteomes" id="UP001234297">
    <property type="component" value="Chromosome 10"/>
</dbReference>
<reference evidence="1 2" key="1">
    <citation type="journal article" date="2022" name="Hortic Res">
        <title>A haplotype resolved chromosomal level avocado genome allows analysis of novel avocado genes.</title>
        <authorList>
            <person name="Nath O."/>
            <person name="Fletcher S.J."/>
            <person name="Hayward A."/>
            <person name="Shaw L.M."/>
            <person name="Masouleh A.K."/>
            <person name="Furtado A."/>
            <person name="Henry R.J."/>
            <person name="Mitter N."/>
        </authorList>
    </citation>
    <scope>NUCLEOTIDE SEQUENCE [LARGE SCALE GENOMIC DNA]</scope>
    <source>
        <strain evidence="2">cv. Hass</strain>
    </source>
</reference>
<organism evidence="1 2">
    <name type="scientific">Persea americana</name>
    <name type="common">Avocado</name>
    <dbReference type="NCBI Taxonomy" id="3435"/>
    <lineage>
        <taxon>Eukaryota</taxon>
        <taxon>Viridiplantae</taxon>
        <taxon>Streptophyta</taxon>
        <taxon>Embryophyta</taxon>
        <taxon>Tracheophyta</taxon>
        <taxon>Spermatophyta</taxon>
        <taxon>Magnoliopsida</taxon>
        <taxon>Magnoliidae</taxon>
        <taxon>Laurales</taxon>
        <taxon>Lauraceae</taxon>
        <taxon>Persea</taxon>
    </lineage>
</organism>
<accession>A0ACC2KME6</accession>
<proteinExistence type="predicted"/>
<comment type="caution">
    <text evidence="1">The sequence shown here is derived from an EMBL/GenBank/DDBJ whole genome shotgun (WGS) entry which is preliminary data.</text>
</comment>
<keyword evidence="2" id="KW-1185">Reference proteome</keyword>